<dbReference type="InterPro" id="IPR020904">
    <property type="entry name" value="Sc_DH/Rdtase_CS"/>
</dbReference>
<dbReference type="PANTHER" id="PTHR48107:SF12">
    <property type="entry name" value="NAD DEPENDENT EPIMERASE_DEHYDRATASE FAMILY PROTEIN, EXPRESSED"/>
    <property type="match status" value="1"/>
</dbReference>
<proteinExistence type="inferred from homology"/>
<dbReference type="EMBL" id="VAHF01000003">
    <property type="protein sequence ID" value="TXG66298.1"/>
    <property type="molecule type" value="Genomic_DNA"/>
</dbReference>
<gene>
    <name evidence="3" type="ORF">EZV62_007573</name>
</gene>
<organism evidence="3 4">
    <name type="scientific">Acer yangbiense</name>
    <dbReference type="NCBI Taxonomy" id="1000413"/>
    <lineage>
        <taxon>Eukaryota</taxon>
        <taxon>Viridiplantae</taxon>
        <taxon>Streptophyta</taxon>
        <taxon>Embryophyta</taxon>
        <taxon>Tracheophyta</taxon>
        <taxon>Spermatophyta</taxon>
        <taxon>Magnoliopsida</taxon>
        <taxon>eudicotyledons</taxon>
        <taxon>Gunneridae</taxon>
        <taxon>Pentapetalae</taxon>
        <taxon>rosids</taxon>
        <taxon>malvids</taxon>
        <taxon>Sapindales</taxon>
        <taxon>Sapindaceae</taxon>
        <taxon>Hippocastanoideae</taxon>
        <taxon>Acereae</taxon>
        <taxon>Acer</taxon>
    </lineage>
</organism>
<dbReference type="PRINTS" id="PR00081">
    <property type="entry name" value="GDHRDH"/>
</dbReference>
<comment type="caution">
    <text evidence="3">The sequence shown here is derived from an EMBL/GenBank/DDBJ whole genome shotgun (WGS) entry which is preliminary data.</text>
</comment>
<dbReference type="InterPro" id="IPR002347">
    <property type="entry name" value="SDR_fam"/>
</dbReference>
<keyword evidence="4" id="KW-1185">Reference proteome</keyword>
<dbReference type="Pfam" id="PF20431">
    <property type="entry name" value="E_motif"/>
    <property type="match status" value="1"/>
</dbReference>
<evidence type="ECO:0000256" key="1">
    <source>
        <dbReference type="ARBA" id="ARBA00006484"/>
    </source>
</evidence>
<evidence type="ECO:0000256" key="2">
    <source>
        <dbReference type="ARBA" id="ARBA00023002"/>
    </source>
</evidence>
<evidence type="ECO:0008006" key="5">
    <source>
        <dbReference type="Google" id="ProtNLM"/>
    </source>
</evidence>
<sequence length="188" mass="20358">MYLGSGRKEDAKKIWDGMKGNGIKKQPGCSWIEINNSGHVFLSGDRSHTIYVNLFILLFNTKKLPNSNRRTNAESYNLISQETHPISQGYGAYAASKAAVETMAKIMAKELKGSGITVNCVAPGPVAVATELFFAGKTEETVKRLVDSCALGRFGKPEDVRKIVGFFAGDDGEWINGQIIRANGGSVV</sequence>
<keyword evidence="2" id="KW-0560">Oxidoreductase</keyword>
<dbReference type="OrthoDB" id="1669814at2759"/>
<name>A0A5C7IAY1_9ROSI</name>
<evidence type="ECO:0000313" key="3">
    <source>
        <dbReference type="EMBL" id="TXG66298.1"/>
    </source>
</evidence>
<dbReference type="AlphaFoldDB" id="A0A5C7IAY1"/>
<dbReference type="Proteomes" id="UP000323000">
    <property type="component" value="Chromosome 3"/>
</dbReference>
<reference evidence="4" key="1">
    <citation type="journal article" date="2019" name="Gigascience">
        <title>De novo genome assembly of the endangered Acer yangbiense, a plant species with extremely small populations endemic to Yunnan Province, China.</title>
        <authorList>
            <person name="Yang J."/>
            <person name="Wariss H.M."/>
            <person name="Tao L."/>
            <person name="Zhang R."/>
            <person name="Yun Q."/>
            <person name="Hollingsworth P."/>
            <person name="Dao Z."/>
            <person name="Luo G."/>
            <person name="Guo H."/>
            <person name="Ma Y."/>
            <person name="Sun W."/>
        </authorList>
    </citation>
    <scope>NUCLEOTIDE SEQUENCE [LARGE SCALE GENOMIC DNA]</scope>
    <source>
        <strain evidence="4">cv. Malutang</strain>
    </source>
</reference>
<dbReference type="Gene3D" id="3.40.50.720">
    <property type="entry name" value="NAD(P)-binding Rossmann-like Domain"/>
    <property type="match status" value="1"/>
</dbReference>
<evidence type="ECO:0000313" key="4">
    <source>
        <dbReference type="Proteomes" id="UP000323000"/>
    </source>
</evidence>
<dbReference type="InterPro" id="IPR046848">
    <property type="entry name" value="E_motif"/>
</dbReference>
<dbReference type="SUPFAM" id="SSF51735">
    <property type="entry name" value="NAD(P)-binding Rossmann-fold domains"/>
    <property type="match status" value="1"/>
</dbReference>
<dbReference type="GO" id="GO:0016614">
    <property type="term" value="F:oxidoreductase activity, acting on CH-OH group of donors"/>
    <property type="evidence" value="ECO:0007669"/>
    <property type="project" value="UniProtKB-ARBA"/>
</dbReference>
<comment type="similarity">
    <text evidence="1">Belongs to the short-chain dehydrogenases/reductases (SDR) family.</text>
</comment>
<dbReference type="Pfam" id="PF13561">
    <property type="entry name" value="adh_short_C2"/>
    <property type="match status" value="1"/>
</dbReference>
<accession>A0A5C7IAY1</accession>
<protein>
    <recommendedName>
        <fullName evidence="5">NAD(P)-binding domain-containing protein</fullName>
    </recommendedName>
</protein>
<dbReference type="InterPro" id="IPR036291">
    <property type="entry name" value="NAD(P)-bd_dom_sf"/>
</dbReference>
<dbReference type="PANTHER" id="PTHR48107">
    <property type="entry name" value="NADPH-DEPENDENT ALDEHYDE REDUCTASE-LIKE PROTEIN, CHLOROPLASTIC-RELATED"/>
    <property type="match status" value="1"/>
</dbReference>
<dbReference type="PROSITE" id="PS00061">
    <property type="entry name" value="ADH_SHORT"/>
    <property type="match status" value="1"/>
</dbReference>